<dbReference type="PANTHER" id="PTHR33798">
    <property type="entry name" value="FLAVOPROTEIN OXYGENASE"/>
    <property type="match status" value="1"/>
</dbReference>
<dbReference type="GO" id="GO:0010181">
    <property type="term" value="F:FMN binding"/>
    <property type="evidence" value="ECO:0007669"/>
    <property type="project" value="InterPro"/>
</dbReference>
<evidence type="ECO:0000259" key="5">
    <source>
        <dbReference type="Pfam" id="PF01613"/>
    </source>
</evidence>
<keyword evidence="2" id="KW-0285">Flavoprotein</keyword>
<gene>
    <name evidence="6" type="ORF">A1QO_19515</name>
</gene>
<dbReference type="RefSeq" id="WP_017041838.1">
    <property type="nucleotide sequence ID" value="NZ_AJYQ02000064.1"/>
</dbReference>
<comment type="caution">
    <text evidence="6">The sequence shown here is derived from an EMBL/GenBank/DDBJ whole genome shotgun (WGS) entry which is preliminary data.</text>
</comment>
<comment type="similarity">
    <text evidence="4">Belongs to the flavoredoxin family.</text>
</comment>
<feature type="domain" description="Flavin reductase like" evidence="5">
    <location>
        <begin position="31"/>
        <end position="165"/>
    </location>
</feature>
<accession>A0A1E5BHC2</accession>
<dbReference type="STRING" id="1187848.A1QO_19515"/>
<comment type="cofactor">
    <cofactor evidence="1">
        <name>FMN</name>
        <dbReference type="ChEBI" id="CHEBI:58210"/>
    </cofactor>
</comment>
<protein>
    <submittedName>
        <fullName evidence="6">Flavin oxidoreductase</fullName>
    </submittedName>
</protein>
<dbReference type="InterPro" id="IPR002563">
    <property type="entry name" value="Flavin_Rdtase-like_dom"/>
</dbReference>
<evidence type="ECO:0000256" key="2">
    <source>
        <dbReference type="ARBA" id="ARBA00022630"/>
    </source>
</evidence>
<dbReference type="EMBL" id="AJYQ02000064">
    <property type="protein sequence ID" value="OEE36007.1"/>
    <property type="molecule type" value="Genomic_DNA"/>
</dbReference>
<dbReference type="Proteomes" id="UP000094741">
    <property type="component" value="Unassembled WGS sequence"/>
</dbReference>
<evidence type="ECO:0000256" key="1">
    <source>
        <dbReference type="ARBA" id="ARBA00001917"/>
    </source>
</evidence>
<dbReference type="PANTHER" id="PTHR33798:SF5">
    <property type="entry name" value="FLAVIN REDUCTASE LIKE DOMAIN-CONTAINING PROTEIN"/>
    <property type="match status" value="1"/>
</dbReference>
<evidence type="ECO:0000313" key="7">
    <source>
        <dbReference type="Proteomes" id="UP000094741"/>
    </source>
</evidence>
<evidence type="ECO:0000256" key="4">
    <source>
        <dbReference type="ARBA" id="ARBA00038054"/>
    </source>
</evidence>
<dbReference type="SUPFAM" id="SSF50475">
    <property type="entry name" value="FMN-binding split barrel"/>
    <property type="match status" value="1"/>
</dbReference>
<keyword evidence="3" id="KW-0288">FMN</keyword>
<evidence type="ECO:0000256" key="3">
    <source>
        <dbReference type="ARBA" id="ARBA00022643"/>
    </source>
</evidence>
<evidence type="ECO:0000313" key="6">
    <source>
        <dbReference type="EMBL" id="OEE36007.1"/>
    </source>
</evidence>
<dbReference type="Gene3D" id="2.30.110.10">
    <property type="entry name" value="Electron Transport, Fmn-binding Protein, Chain A"/>
    <property type="match status" value="1"/>
</dbReference>
<dbReference type="InterPro" id="IPR012349">
    <property type="entry name" value="Split_barrel_FMN-bd"/>
</dbReference>
<name>A0A1E5BHC2_9VIBR</name>
<sequence length="221" mass="24705">MKHINTQQLTEMNNRYRAHLINSLSGFKSANLIGSVNTQGQTNVAMFSSVIHLGASPALVGFIIRPASVPRHTLDNILETKQYTINQVSEEFYIQAHQTSARYSREHSEFQQTGLQEQYIHGYDAPFVKESMLKYALTLREIVPIALNNTQLVIGEITDILCPETVIQEDGYIDIESLKTTSISGLDNYHTSHRLSRLSYAKTDSMPRSIALDGAKTATTS</sequence>
<proteinExistence type="inferred from homology"/>
<dbReference type="GO" id="GO:0016646">
    <property type="term" value="F:oxidoreductase activity, acting on the CH-NH group of donors, NAD or NADP as acceptor"/>
    <property type="evidence" value="ECO:0007669"/>
    <property type="project" value="UniProtKB-ARBA"/>
</dbReference>
<dbReference type="OrthoDB" id="5293996at2"/>
<dbReference type="AlphaFoldDB" id="A0A1E5BHC2"/>
<dbReference type="Pfam" id="PF01613">
    <property type="entry name" value="Flavin_Reduct"/>
    <property type="match status" value="1"/>
</dbReference>
<reference evidence="6 7" key="1">
    <citation type="journal article" date="2012" name="Science">
        <title>Ecological populations of bacteria act as socially cohesive units of antibiotic production and resistance.</title>
        <authorList>
            <person name="Cordero O.X."/>
            <person name="Wildschutte H."/>
            <person name="Kirkup B."/>
            <person name="Proehl S."/>
            <person name="Ngo L."/>
            <person name="Hussain F."/>
            <person name="Le Roux F."/>
            <person name="Mincer T."/>
            <person name="Polz M.F."/>
        </authorList>
    </citation>
    <scope>NUCLEOTIDE SEQUENCE [LARGE SCALE GENOMIC DNA]</scope>
    <source>
        <strain evidence="6 7">ZF-129</strain>
    </source>
</reference>
<organism evidence="6 7">
    <name type="scientific">Vibrio genomosp. F10 str. ZF-129</name>
    <dbReference type="NCBI Taxonomy" id="1187848"/>
    <lineage>
        <taxon>Bacteria</taxon>
        <taxon>Pseudomonadati</taxon>
        <taxon>Pseudomonadota</taxon>
        <taxon>Gammaproteobacteria</taxon>
        <taxon>Vibrionales</taxon>
        <taxon>Vibrionaceae</taxon>
        <taxon>Vibrio</taxon>
    </lineage>
</organism>
<dbReference type="eggNOG" id="COG1853">
    <property type="taxonomic scope" value="Bacteria"/>
</dbReference>